<dbReference type="PRINTS" id="PR00163">
    <property type="entry name" value="RUBREDOXIN"/>
</dbReference>
<dbReference type="PIRSF" id="PIRSF000071">
    <property type="entry name" value="Rubredoxin"/>
    <property type="match status" value="1"/>
</dbReference>
<feature type="binding site" evidence="7">
    <location>
        <position position="42"/>
    </location>
    <ligand>
        <name>Fe cation</name>
        <dbReference type="ChEBI" id="CHEBI:24875"/>
    </ligand>
</feature>
<comment type="caution">
    <text evidence="9">The sequence shown here is derived from an EMBL/GenBank/DDBJ whole genome shotgun (WGS) entry which is preliminary data.</text>
</comment>
<dbReference type="Pfam" id="PF00301">
    <property type="entry name" value="Rubredoxin"/>
    <property type="match status" value="1"/>
</dbReference>
<dbReference type="Proteomes" id="UP000321514">
    <property type="component" value="Unassembled WGS sequence"/>
</dbReference>
<reference evidence="9 12" key="2">
    <citation type="submission" date="2019-07" db="EMBL/GenBank/DDBJ databases">
        <title>Whole genome shotgun sequence of Myxococcus fulvus NBRC 100333.</title>
        <authorList>
            <person name="Hosoyama A."/>
            <person name="Uohara A."/>
            <person name="Ohji S."/>
            <person name="Ichikawa N."/>
        </authorList>
    </citation>
    <scope>NUCLEOTIDE SEQUENCE [LARGE SCALE GENOMIC DNA]</scope>
    <source>
        <strain evidence="9 12">NBRC 100333</strain>
    </source>
</reference>
<feature type="binding site" evidence="7">
    <location>
        <position position="9"/>
    </location>
    <ligand>
        <name>Fe cation</name>
        <dbReference type="ChEBI" id="CHEBI:24875"/>
    </ligand>
</feature>
<dbReference type="AlphaFoldDB" id="A0A511T7N4"/>
<dbReference type="Proteomes" id="UP000183760">
    <property type="component" value="Unassembled WGS sequence"/>
</dbReference>
<dbReference type="STRING" id="1334629.MFUL124B02_19925"/>
<dbReference type="PROSITE" id="PS50903">
    <property type="entry name" value="RUBREDOXIN_LIKE"/>
    <property type="match status" value="1"/>
</dbReference>
<accession>A0A511T7N4</accession>
<evidence type="ECO:0000259" key="8">
    <source>
        <dbReference type="PROSITE" id="PS50903"/>
    </source>
</evidence>
<dbReference type="GO" id="GO:0043448">
    <property type="term" value="P:alkane catabolic process"/>
    <property type="evidence" value="ECO:0007669"/>
    <property type="project" value="TreeGrafter"/>
</dbReference>
<dbReference type="SUPFAM" id="SSF57802">
    <property type="entry name" value="Rubredoxin-like"/>
    <property type="match status" value="1"/>
</dbReference>
<organism evidence="9 12">
    <name type="scientific">Myxococcus fulvus</name>
    <dbReference type="NCBI Taxonomy" id="33"/>
    <lineage>
        <taxon>Bacteria</taxon>
        <taxon>Pseudomonadati</taxon>
        <taxon>Myxococcota</taxon>
        <taxon>Myxococcia</taxon>
        <taxon>Myxococcales</taxon>
        <taxon>Cystobacterineae</taxon>
        <taxon>Myxococcaceae</taxon>
        <taxon>Myxococcus</taxon>
    </lineage>
</organism>
<evidence type="ECO:0000256" key="2">
    <source>
        <dbReference type="ARBA" id="ARBA00022448"/>
    </source>
</evidence>
<dbReference type="PANTHER" id="PTHR47627:SF1">
    <property type="entry name" value="RUBREDOXIN-1-RELATED"/>
    <property type="match status" value="1"/>
</dbReference>
<name>A0A511T7N4_MYXFU</name>
<dbReference type="InterPro" id="IPR024935">
    <property type="entry name" value="Rubredoxin_dom"/>
</dbReference>
<dbReference type="InterPro" id="IPR050526">
    <property type="entry name" value="Rubredoxin_ET"/>
</dbReference>
<sequence>MSKARRYRCTTCEHIYDPALGDPDTGIPPGTAFEDLPDDWMCPDCMSPKSSFEPLDD</sequence>
<feature type="binding site" evidence="7">
    <location>
        <position position="12"/>
    </location>
    <ligand>
        <name>Fe cation</name>
        <dbReference type="ChEBI" id="CHEBI:24875"/>
    </ligand>
</feature>
<dbReference type="InterPro" id="IPR024934">
    <property type="entry name" value="Rubredoxin-like_dom"/>
</dbReference>
<keyword evidence="11" id="KW-1185">Reference proteome</keyword>
<evidence type="ECO:0000313" key="12">
    <source>
        <dbReference type="Proteomes" id="UP000321514"/>
    </source>
</evidence>
<protein>
    <recommendedName>
        <fullName evidence="6">Rubredoxin</fullName>
    </recommendedName>
</protein>
<evidence type="ECO:0000313" key="11">
    <source>
        <dbReference type="Proteomes" id="UP000183760"/>
    </source>
</evidence>
<keyword evidence="5 6" id="KW-0408">Iron</keyword>
<comment type="similarity">
    <text evidence="1 6">Belongs to the rubredoxin family.</text>
</comment>
<keyword evidence="3 6" id="KW-0479">Metal-binding</keyword>
<dbReference type="EMBL" id="FOIB01000007">
    <property type="protein sequence ID" value="SEU25416.1"/>
    <property type="molecule type" value="Genomic_DNA"/>
</dbReference>
<dbReference type="PANTHER" id="PTHR47627">
    <property type="entry name" value="RUBREDOXIN"/>
    <property type="match status" value="1"/>
</dbReference>
<dbReference type="EMBL" id="BJXR01000036">
    <property type="protein sequence ID" value="GEN09997.1"/>
    <property type="molecule type" value="Genomic_DNA"/>
</dbReference>
<feature type="binding site" evidence="7">
    <location>
        <position position="45"/>
    </location>
    <ligand>
        <name>Fe cation</name>
        <dbReference type="ChEBI" id="CHEBI:24875"/>
    </ligand>
</feature>
<evidence type="ECO:0000256" key="3">
    <source>
        <dbReference type="ARBA" id="ARBA00022723"/>
    </source>
</evidence>
<evidence type="ECO:0000256" key="1">
    <source>
        <dbReference type="ARBA" id="ARBA00005337"/>
    </source>
</evidence>
<reference evidence="10 11" key="1">
    <citation type="submission" date="2016-10" db="EMBL/GenBank/DDBJ databases">
        <authorList>
            <person name="Varghese N."/>
            <person name="Submissions S."/>
        </authorList>
    </citation>
    <scope>NUCLEOTIDE SEQUENCE [LARGE SCALE GENOMIC DNA]</scope>
    <source>
        <strain evidence="10 11">DSM 16525</strain>
    </source>
</reference>
<keyword evidence="2 6" id="KW-0813">Transport</keyword>
<keyword evidence="4 6" id="KW-0249">Electron transport</keyword>
<comment type="cofactor">
    <cofactor evidence="6 7">
        <name>Fe(3+)</name>
        <dbReference type="ChEBI" id="CHEBI:29034"/>
    </cofactor>
    <text evidence="6 7">Binds 1 Fe(3+) ion per subunit.</text>
</comment>
<evidence type="ECO:0000256" key="4">
    <source>
        <dbReference type="ARBA" id="ARBA00022982"/>
    </source>
</evidence>
<dbReference type="GO" id="GO:0005506">
    <property type="term" value="F:iron ion binding"/>
    <property type="evidence" value="ECO:0007669"/>
    <property type="project" value="InterPro"/>
</dbReference>
<evidence type="ECO:0000313" key="9">
    <source>
        <dbReference type="EMBL" id="GEN09997.1"/>
    </source>
</evidence>
<dbReference type="FunFam" id="2.20.28.10:FF:000001">
    <property type="entry name" value="Rubredoxin"/>
    <property type="match status" value="1"/>
</dbReference>
<gene>
    <name evidence="9" type="ORF">MFU01_50340</name>
    <name evidence="10" type="ORF">SAMN05443572_10798</name>
</gene>
<dbReference type="OrthoDB" id="9808980at2"/>
<evidence type="ECO:0000256" key="6">
    <source>
        <dbReference type="PIRNR" id="PIRNR000071"/>
    </source>
</evidence>
<dbReference type="InterPro" id="IPR024922">
    <property type="entry name" value="Rubredoxin"/>
</dbReference>
<evidence type="ECO:0000313" key="10">
    <source>
        <dbReference type="EMBL" id="SEU25416.1"/>
    </source>
</evidence>
<dbReference type="CDD" id="cd00730">
    <property type="entry name" value="rubredoxin"/>
    <property type="match status" value="1"/>
</dbReference>
<dbReference type="RefSeq" id="WP_074956838.1">
    <property type="nucleotide sequence ID" value="NZ_BJXR01000036.1"/>
</dbReference>
<proteinExistence type="inferred from homology"/>
<evidence type="ECO:0000256" key="5">
    <source>
        <dbReference type="ARBA" id="ARBA00023004"/>
    </source>
</evidence>
<dbReference type="GO" id="GO:0009055">
    <property type="term" value="F:electron transfer activity"/>
    <property type="evidence" value="ECO:0007669"/>
    <property type="project" value="InterPro"/>
</dbReference>
<feature type="domain" description="Rubredoxin-like" evidence="8">
    <location>
        <begin position="4"/>
        <end position="55"/>
    </location>
</feature>
<evidence type="ECO:0000256" key="7">
    <source>
        <dbReference type="PIRSR" id="PIRSR000071-1"/>
    </source>
</evidence>
<dbReference type="Gene3D" id="2.20.28.10">
    <property type="match status" value="1"/>
</dbReference>